<evidence type="ECO:0000256" key="1">
    <source>
        <dbReference type="SAM" id="SignalP"/>
    </source>
</evidence>
<keyword evidence="3" id="KW-1185">Reference proteome</keyword>
<proteinExistence type="predicted"/>
<accession>A0ABT6JBJ3</accession>
<feature type="signal peptide" evidence="1">
    <location>
        <begin position="1"/>
        <end position="25"/>
    </location>
</feature>
<dbReference type="Proteomes" id="UP001156940">
    <property type="component" value="Unassembled WGS sequence"/>
</dbReference>
<keyword evidence="1" id="KW-0732">Signal</keyword>
<gene>
    <name evidence="2" type="ORF">QFW77_11230</name>
</gene>
<dbReference type="RefSeq" id="WP_280574774.1">
    <property type="nucleotide sequence ID" value="NZ_JARXRM010000035.1"/>
</dbReference>
<sequence length="69" mass="7551">MKRQISKLAAVVGLCLMLGAASAVAQPAQPCQWEGQIGHTLEPDGWHVWQCEAGSWQYLGYCGQYICIV</sequence>
<name>A0ABT6JBJ3_9GAMM</name>
<dbReference type="EMBL" id="JARXRM010000035">
    <property type="protein sequence ID" value="MDH5823558.1"/>
    <property type="molecule type" value="Genomic_DNA"/>
</dbReference>
<evidence type="ECO:0000313" key="2">
    <source>
        <dbReference type="EMBL" id="MDH5823558.1"/>
    </source>
</evidence>
<feature type="chain" id="PRO_5045407869" evidence="1">
    <location>
        <begin position="26"/>
        <end position="69"/>
    </location>
</feature>
<organism evidence="2 3">
    <name type="scientific">Luteimonas endophytica</name>
    <dbReference type="NCBI Taxonomy" id="3042023"/>
    <lineage>
        <taxon>Bacteria</taxon>
        <taxon>Pseudomonadati</taxon>
        <taxon>Pseudomonadota</taxon>
        <taxon>Gammaproteobacteria</taxon>
        <taxon>Lysobacterales</taxon>
        <taxon>Lysobacteraceae</taxon>
        <taxon>Luteimonas</taxon>
    </lineage>
</organism>
<protein>
    <submittedName>
        <fullName evidence="2">Uncharacterized protein</fullName>
    </submittedName>
</protein>
<comment type="caution">
    <text evidence="2">The sequence shown here is derived from an EMBL/GenBank/DDBJ whole genome shotgun (WGS) entry which is preliminary data.</text>
</comment>
<evidence type="ECO:0000313" key="3">
    <source>
        <dbReference type="Proteomes" id="UP001156940"/>
    </source>
</evidence>
<reference evidence="2 3" key="1">
    <citation type="submission" date="2023-04" db="EMBL/GenBank/DDBJ databases">
        <title>Luteimonas endophyticus RD2P54.</title>
        <authorList>
            <person name="Sun J.-Q."/>
        </authorList>
    </citation>
    <scope>NUCLEOTIDE SEQUENCE [LARGE SCALE GENOMIC DNA]</scope>
    <source>
        <strain evidence="2 3">RD2P54</strain>
    </source>
</reference>